<evidence type="ECO:0000313" key="3">
    <source>
        <dbReference type="Proteomes" id="UP000730482"/>
    </source>
</evidence>
<comment type="caution">
    <text evidence="2">The sequence shown here is derived from an EMBL/GenBank/DDBJ whole genome shotgun (WGS) entry which is preliminary data.</text>
</comment>
<dbReference type="InterPro" id="IPR038717">
    <property type="entry name" value="Tc1-like_DDE_dom"/>
</dbReference>
<proteinExistence type="predicted"/>
<organism evidence="2 3">
    <name type="scientific">Catenulispora pinistramenti</name>
    <dbReference type="NCBI Taxonomy" id="2705254"/>
    <lineage>
        <taxon>Bacteria</taxon>
        <taxon>Bacillati</taxon>
        <taxon>Actinomycetota</taxon>
        <taxon>Actinomycetes</taxon>
        <taxon>Catenulisporales</taxon>
        <taxon>Catenulisporaceae</taxon>
        <taxon>Catenulispora</taxon>
    </lineage>
</organism>
<keyword evidence="3" id="KW-1185">Reference proteome</keyword>
<dbReference type="InterPro" id="IPR036397">
    <property type="entry name" value="RNaseH_sf"/>
</dbReference>
<protein>
    <submittedName>
        <fullName evidence="2">Transposase</fullName>
    </submittedName>
</protein>
<dbReference type="EMBL" id="JAAFYZ010000048">
    <property type="protein sequence ID" value="MBS2548438.1"/>
    <property type="molecule type" value="Genomic_DNA"/>
</dbReference>
<sequence length="137" mass="15334">MTMISAIEQRGRIHFNCFTGTFDKTTFIEFCEQLLADDGGTVFLIVDGAPSHRAKDVKTFVENAHGRLRLFFLPGYSPTLNPDEWVWNSVKAARAGRRAVQAPGQLYAIAVEALQRLAATPEIVRGFFRDPDLAYLN</sequence>
<evidence type="ECO:0000313" key="2">
    <source>
        <dbReference type="EMBL" id="MBS2548438.1"/>
    </source>
</evidence>
<accession>A0ABS5KQX1</accession>
<feature type="domain" description="Tc1-like transposase DDE" evidence="1">
    <location>
        <begin position="1"/>
        <end position="100"/>
    </location>
</feature>
<reference evidence="2 3" key="1">
    <citation type="submission" date="2020-02" db="EMBL/GenBank/DDBJ databases">
        <title>Acidophilic actinobacteria isolated from forest soil.</title>
        <authorList>
            <person name="Golinska P."/>
        </authorList>
    </citation>
    <scope>NUCLEOTIDE SEQUENCE [LARGE SCALE GENOMIC DNA]</scope>
    <source>
        <strain evidence="2 3">NL8</strain>
    </source>
</reference>
<evidence type="ECO:0000259" key="1">
    <source>
        <dbReference type="Pfam" id="PF13358"/>
    </source>
</evidence>
<gene>
    <name evidence="2" type="ORF">KGQ19_16345</name>
</gene>
<name>A0ABS5KQX1_9ACTN</name>
<dbReference type="Proteomes" id="UP000730482">
    <property type="component" value="Unassembled WGS sequence"/>
</dbReference>
<dbReference type="Gene3D" id="3.30.420.10">
    <property type="entry name" value="Ribonuclease H-like superfamily/Ribonuclease H"/>
    <property type="match status" value="1"/>
</dbReference>
<dbReference type="Pfam" id="PF13358">
    <property type="entry name" value="DDE_3"/>
    <property type="match status" value="1"/>
</dbReference>